<dbReference type="EMBL" id="JAANBB010000066">
    <property type="protein sequence ID" value="KAF7552105.1"/>
    <property type="molecule type" value="Genomic_DNA"/>
</dbReference>
<evidence type="ECO:0000313" key="3">
    <source>
        <dbReference type="Proteomes" id="UP000722485"/>
    </source>
</evidence>
<name>A0A9P5LI78_9HYPO</name>
<evidence type="ECO:0000313" key="2">
    <source>
        <dbReference type="EMBL" id="KAF7552105.1"/>
    </source>
</evidence>
<organism evidence="2 3">
    <name type="scientific">Cylindrodendrum hubeiense</name>
    <dbReference type="NCBI Taxonomy" id="595255"/>
    <lineage>
        <taxon>Eukaryota</taxon>
        <taxon>Fungi</taxon>
        <taxon>Dikarya</taxon>
        <taxon>Ascomycota</taxon>
        <taxon>Pezizomycotina</taxon>
        <taxon>Sordariomycetes</taxon>
        <taxon>Hypocreomycetidae</taxon>
        <taxon>Hypocreales</taxon>
        <taxon>Nectriaceae</taxon>
        <taxon>Cylindrodendrum</taxon>
    </lineage>
</organism>
<dbReference type="Proteomes" id="UP000722485">
    <property type="component" value="Unassembled WGS sequence"/>
</dbReference>
<evidence type="ECO:0000256" key="1">
    <source>
        <dbReference type="SAM" id="MobiDB-lite"/>
    </source>
</evidence>
<keyword evidence="3" id="KW-1185">Reference proteome</keyword>
<gene>
    <name evidence="2" type="ORF">G7Z17_g4545</name>
</gene>
<accession>A0A9P5LI78</accession>
<feature type="region of interest" description="Disordered" evidence="1">
    <location>
        <begin position="135"/>
        <end position="154"/>
    </location>
</feature>
<dbReference type="AlphaFoldDB" id="A0A9P5LI78"/>
<protein>
    <submittedName>
        <fullName evidence="2">Uncharacterized protein</fullName>
    </submittedName>
</protein>
<comment type="caution">
    <text evidence="2">The sequence shown here is derived from an EMBL/GenBank/DDBJ whole genome shotgun (WGS) entry which is preliminary data.</text>
</comment>
<proteinExistence type="predicted"/>
<feature type="compositionally biased region" description="Basic and acidic residues" evidence="1">
    <location>
        <begin position="135"/>
        <end position="144"/>
    </location>
</feature>
<sequence>MRSAPNLHTVEARGIGAAGALTEHSNLRSLVLERSVMTMDDFQATMRAFPKLESFTFRTPKFSLFEEADATPSQIRAAVMIRRDTLRHFDLDVDSAFHLQISDLIDNLNTTLLESLSVDSKNIIATRYVQRCHQTSDRGAEKISESPQGPIART</sequence>
<reference evidence="2" key="1">
    <citation type="submission" date="2020-03" db="EMBL/GenBank/DDBJ databases">
        <title>Draft Genome Sequence of Cylindrodendrum hubeiense.</title>
        <authorList>
            <person name="Buettner E."/>
            <person name="Kellner H."/>
        </authorList>
    </citation>
    <scope>NUCLEOTIDE SEQUENCE</scope>
    <source>
        <strain evidence="2">IHI 201604</strain>
    </source>
</reference>
<dbReference type="OrthoDB" id="4757858at2759"/>